<feature type="non-terminal residue" evidence="1">
    <location>
        <position position="1"/>
    </location>
</feature>
<accession>A0A0B6Y5X5</accession>
<dbReference type="AlphaFoldDB" id="A0A0B6Y5X5"/>
<proteinExistence type="predicted"/>
<dbReference type="EMBL" id="HACG01004040">
    <property type="protein sequence ID" value="CEK50905.1"/>
    <property type="molecule type" value="Transcribed_RNA"/>
</dbReference>
<evidence type="ECO:0000313" key="1">
    <source>
        <dbReference type="EMBL" id="CEK50905.1"/>
    </source>
</evidence>
<protein>
    <submittedName>
        <fullName evidence="1">Uncharacterized protein</fullName>
    </submittedName>
</protein>
<reference evidence="1" key="1">
    <citation type="submission" date="2014-12" db="EMBL/GenBank/DDBJ databases">
        <title>Insight into the proteome of Arion vulgaris.</title>
        <authorList>
            <person name="Aradska J."/>
            <person name="Bulat T."/>
            <person name="Smidak R."/>
            <person name="Sarate P."/>
            <person name="Gangsoo J."/>
            <person name="Sialana F."/>
            <person name="Bilban M."/>
            <person name="Lubec G."/>
        </authorList>
    </citation>
    <scope>NUCLEOTIDE SEQUENCE</scope>
    <source>
        <tissue evidence="1">Skin</tissue>
    </source>
</reference>
<organism evidence="1">
    <name type="scientific">Arion vulgaris</name>
    <dbReference type="NCBI Taxonomy" id="1028688"/>
    <lineage>
        <taxon>Eukaryota</taxon>
        <taxon>Metazoa</taxon>
        <taxon>Spiralia</taxon>
        <taxon>Lophotrochozoa</taxon>
        <taxon>Mollusca</taxon>
        <taxon>Gastropoda</taxon>
        <taxon>Heterobranchia</taxon>
        <taxon>Euthyneura</taxon>
        <taxon>Panpulmonata</taxon>
        <taxon>Eupulmonata</taxon>
        <taxon>Stylommatophora</taxon>
        <taxon>Helicina</taxon>
        <taxon>Arionoidea</taxon>
        <taxon>Arionidae</taxon>
        <taxon>Arion</taxon>
    </lineage>
</organism>
<feature type="non-terminal residue" evidence="1">
    <location>
        <position position="68"/>
    </location>
</feature>
<gene>
    <name evidence="1" type="primary">ORF11970</name>
</gene>
<sequence>DTHNIPSSADMSDRKAQTYFHFSSAAESDTEEQDIPLAFDTVSENSDMSKHESDRNVTVIEKAIKKTG</sequence>
<name>A0A0B6Y5X5_9EUPU</name>